<evidence type="ECO:0000256" key="22">
    <source>
        <dbReference type="SAM" id="MobiDB-lite"/>
    </source>
</evidence>
<evidence type="ECO:0000256" key="2">
    <source>
        <dbReference type="ARBA" id="ARBA00004300"/>
    </source>
</evidence>
<dbReference type="PROSITE" id="PS50012">
    <property type="entry name" value="RCC1_3"/>
    <property type="match status" value="6"/>
</dbReference>
<keyword evidence="7" id="KW-0597">Phosphoprotein</keyword>
<dbReference type="Proteomes" id="UP000695023">
    <property type="component" value="Unplaced"/>
</dbReference>
<dbReference type="InterPro" id="IPR009091">
    <property type="entry name" value="RCC1/BLIP-II"/>
</dbReference>
<protein>
    <recommendedName>
        <fullName evidence="20">X-linked retinitis pigmentosa GTPase regulator</fullName>
    </recommendedName>
</protein>
<feature type="compositionally biased region" description="Low complexity" evidence="22">
    <location>
        <begin position="714"/>
        <end position="730"/>
    </location>
</feature>
<dbReference type="GO" id="GO:0007601">
    <property type="term" value="P:visual perception"/>
    <property type="evidence" value="ECO:0007669"/>
    <property type="project" value="UniProtKB-KW"/>
</dbReference>
<keyword evidence="11" id="KW-0970">Cilium biogenesis/degradation</keyword>
<evidence type="ECO:0000256" key="1">
    <source>
        <dbReference type="ARBA" id="ARBA00004120"/>
    </source>
</evidence>
<keyword evidence="6" id="KW-0963">Cytoplasm</keyword>
<evidence type="ECO:0000256" key="18">
    <source>
        <dbReference type="ARBA" id="ARBA00023289"/>
    </source>
</evidence>
<evidence type="ECO:0000313" key="24">
    <source>
        <dbReference type="Proteomes" id="UP000695023"/>
    </source>
</evidence>
<evidence type="ECO:0000256" key="15">
    <source>
        <dbReference type="ARBA" id="ARBA00023212"/>
    </source>
</evidence>
<keyword evidence="8" id="KW-0716">Sensory transduction</keyword>
<keyword evidence="14" id="KW-0969">Cilium</keyword>
<dbReference type="InterPro" id="IPR058923">
    <property type="entry name" value="RCC1-like_dom"/>
</dbReference>
<feature type="repeat" description="RCC1" evidence="21">
    <location>
        <begin position="315"/>
        <end position="368"/>
    </location>
</feature>
<feature type="repeat" description="RCC1" evidence="21">
    <location>
        <begin position="210"/>
        <end position="262"/>
    </location>
</feature>
<feature type="repeat" description="RCC1" evidence="21">
    <location>
        <begin position="262"/>
        <end position="314"/>
    </location>
</feature>
<sequence length="787" mass="85556">MAGEAEDDIPESGAVFTFGKSKFADNIPSKFWLKNDIPLRIACGDEHTALITENGKLFLFGSNNWGQLGLGSKVTFNKPTCVKALKSEKVQLVACGRNHTLICTAQGKVYASGGNSEGQLGLGDCDERTSFKRLDFFDSQGPIKMLAAGSNTSAALTASGKLFMWGDNTEGQIGLGKESQVSSPQEVSVGRPISWVSCGYYHSALVTVDGALYTFGERDSGKLGLGTHQLPGHRVPQLVKSIKEPVTQVACGGGHTVALAEGSVYTFGLGQFGQLGHGTFIFESRVPRLVEHFKKGRACQVACGENHTAVITEDGLLYTFGDGRHGKLGLGEENFTNQFKPTLCLRFLKYNVQGAMCGGCHMVVLARPRARGTGEVTLEDDDVMENFLEKPYVELLGNAVDSSTLQRSLSARVRRRERERSPDQFGTMFRTLPAMTPGNLLPPLTASSQTIPPRLAPPEVIHGKVLNGTYQHRNEESTHQELAGGETDSVVESLTDTDSVRGLGETRDFLNMTHVMKIDPSDKTLTLSPVQKRKGKNGKAIKEQSQRKQRKLSKQSSFSSTSLSCKSEAASPLRALPTELLRSRSTRTQGPKSPQRHQKSNQNKDLTKGFAETWTKGEEQGQEEEEGEEEDDKVDDDDELEEDEEENDTLSSTEKPVEETQSCPKEVKEEHVPDGQQRAAEISEQPNIKEEKTHEYTTSANGEVDGNSKNQPGSNKKLSLFRRLSSSRPKQTNDRDQTSVQGLASGDQAIQGEPPSPAAAISAVTHQGRAPQQSGSRGPRSGACTVL</sequence>
<evidence type="ECO:0000256" key="19">
    <source>
        <dbReference type="ARBA" id="ARBA00023305"/>
    </source>
</evidence>
<dbReference type="GO" id="GO:0005794">
    <property type="term" value="C:Golgi apparatus"/>
    <property type="evidence" value="ECO:0007669"/>
    <property type="project" value="UniProtKB-SubCell"/>
</dbReference>
<organism evidence="24 25">
    <name type="scientific">Pundamilia nyererei</name>
    <dbReference type="NCBI Taxonomy" id="303518"/>
    <lineage>
        <taxon>Eukaryota</taxon>
        <taxon>Metazoa</taxon>
        <taxon>Chordata</taxon>
        <taxon>Craniata</taxon>
        <taxon>Vertebrata</taxon>
        <taxon>Euteleostomi</taxon>
        <taxon>Actinopterygii</taxon>
        <taxon>Neopterygii</taxon>
        <taxon>Teleostei</taxon>
        <taxon>Neoteleostei</taxon>
        <taxon>Acanthomorphata</taxon>
        <taxon>Ovalentaria</taxon>
        <taxon>Cichlomorphae</taxon>
        <taxon>Cichliformes</taxon>
        <taxon>Cichlidae</taxon>
        <taxon>African cichlids</taxon>
        <taxon>Pseudocrenilabrinae</taxon>
        <taxon>Haplochromini</taxon>
        <taxon>Pundamilia</taxon>
    </lineage>
</organism>
<dbReference type="AlphaFoldDB" id="A0A9Y6J884"/>
<evidence type="ECO:0000256" key="3">
    <source>
        <dbReference type="ARBA" id="ARBA00004555"/>
    </source>
</evidence>
<evidence type="ECO:0000256" key="11">
    <source>
        <dbReference type="ARBA" id="ARBA00022794"/>
    </source>
</evidence>
<evidence type="ECO:0000256" key="5">
    <source>
        <dbReference type="ARBA" id="ARBA00022481"/>
    </source>
</evidence>
<dbReference type="InterPro" id="IPR051625">
    <property type="entry name" value="Signaling_Regulatory_Domain"/>
</dbReference>
<evidence type="ECO:0000313" key="25">
    <source>
        <dbReference type="RefSeq" id="XP_013763472.1"/>
    </source>
</evidence>
<evidence type="ECO:0000256" key="14">
    <source>
        <dbReference type="ARBA" id="ARBA00023069"/>
    </source>
</evidence>
<feature type="repeat" description="RCC1" evidence="21">
    <location>
        <begin position="107"/>
        <end position="159"/>
    </location>
</feature>
<evidence type="ECO:0000256" key="6">
    <source>
        <dbReference type="ARBA" id="ARBA00022490"/>
    </source>
</evidence>
<keyword evidence="5" id="KW-0488">Methylation</keyword>
<keyword evidence="13" id="KW-0333">Golgi apparatus</keyword>
<dbReference type="Pfam" id="PF25390">
    <property type="entry name" value="WD40_RLD"/>
    <property type="match status" value="1"/>
</dbReference>
<dbReference type="Gene3D" id="2.130.10.30">
    <property type="entry name" value="Regulator of chromosome condensation 1/beta-lactamase-inhibitor protein II"/>
    <property type="match status" value="1"/>
</dbReference>
<evidence type="ECO:0000259" key="23">
    <source>
        <dbReference type="Pfam" id="PF25390"/>
    </source>
</evidence>
<dbReference type="GeneID" id="102205991"/>
<feature type="compositionally biased region" description="Polar residues" evidence="22">
    <location>
        <begin position="696"/>
        <end position="713"/>
    </location>
</feature>
<evidence type="ECO:0000256" key="4">
    <source>
        <dbReference type="ARBA" id="ARBA00004611"/>
    </source>
</evidence>
<keyword evidence="24" id="KW-1185">Reference proteome</keyword>
<keyword evidence="12" id="KW-0282">Flagellum</keyword>
<evidence type="ECO:0000256" key="12">
    <source>
        <dbReference type="ARBA" id="ARBA00022846"/>
    </source>
</evidence>
<proteinExistence type="predicted"/>
<dbReference type="GO" id="GO:0030030">
    <property type="term" value="P:cell projection organization"/>
    <property type="evidence" value="ECO:0007669"/>
    <property type="project" value="UniProtKB-KW"/>
</dbReference>
<keyword evidence="16" id="KW-0966">Cell projection</keyword>
<dbReference type="PANTHER" id="PTHR22872:SF9">
    <property type="entry name" value="X-LINKED RETINITIS PIGMENTOSA GTPASE REGULATOR"/>
    <property type="match status" value="1"/>
</dbReference>
<evidence type="ECO:0000256" key="21">
    <source>
        <dbReference type="PROSITE-ProRule" id="PRU00235"/>
    </source>
</evidence>
<feature type="repeat" description="RCC1" evidence="21">
    <location>
        <begin position="55"/>
        <end position="106"/>
    </location>
</feature>
<dbReference type="Pfam" id="PF00415">
    <property type="entry name" value="RCC1"/>
    <property type="match status" value="1"/>
</dbReference>
<evidence type="ECO:0000256" key="17">
    <source>
        <dbReference type="ARBA" id="ARBA00023288"/>
    </source>
</evidence>
<keyword evidence="18" id="KW-0636">Prenylation</keyword>
<evidence type="ECO:0000256" key="20">
    <source>
        <dbReference type="ARBA" id="ARBA00073293"/>
    </source>
</evidence>
<feature type="domain" description="RCC1-like" evidence="23">
    <location>
        <begin position="143"/>
        <end position="364"/>
    </location>
</feature>
<dbReference type="PRINTS" id="PR00633">
    <property type="entry name" value="RCCNDNSATION"/>
</dbReference>
<evidence type="ECO:0000256" key="9">
    <source>
        <dbReference type="ARBA" id="ARBA00022658"/>
    </source>
</evidence>
<comment type="subcellular location">
    <subcellularLocation>
        <location evidence="1">Cytoplasm</location>
        <location evidence="1">Cytoskeleton</location>
        <location evidence="1">Cilium basal body</location>
    </subcellularLocation>
    <subcellularLocation>
        <location evidence="4">Cytoplasm</location>
        <location evidence="4">Cytoskeleton</location>
        <location evidence="4">Flagellum axoneme</location>
    </subcellularLocation>
    <subcellularLocation>
        <location evidence="2">Cytoplasm</location>
        <location evidence="2">Cytoskeleton</location>
        <location evidence="2">Microtubule organizing center</location>
        <location evidence="2">Centrosome</location>
    </subcellularLocation>
    <subcellularLocation>
        <location evidence="3">Golgi apparatus</location>
    </subcellularLocation>
</comment>
<evidence type="ECO:0000256" key="10">
    <source>
        <dbReference type="ARBA" id="ARBA00022737"/>
    </source>
</evidence>
<feature type="compositionally biased region" description="Acidic residues" evidence="22">
    <location>
        <begin position="620"/>
        <end position="648"/>
    </location>
</feature>
<dbReference type="PANTHER" id="PTHR22872">
    <property type="entry name" value="BTK-BINDING PROTEIN-RELATED"/>
    <property type="match status" value="1"/>
</dbReference>
<dbReference type="GO" id="GO:0005813">
    <property type="term" value="C:centrosome"/>
    <property type="evidence" value="ECO:0007669"/>
    <property type="project" value="UniProtKB-SubCell"/>
</dbReference>
<keyword evidence="17" id="KW-0449">Lipoprotein</keyword>
<dbReference type="InterPro" id="IPR000408">
    <property type="entry name" value="Reg_chr_condens"/>
</dbReference>
<dbReference type="FunFam" id="2.130.10.30:FF:000013">
    <property type="entry name" value="Retinitis pigmentosa GTPase regulator isoform 1"/>
    <property type="match status" value="1"/>
</dbReference>
<keyword evidence="19" id="KW-0844">Vision</keyword>
<gene>
    <name evidence="25" type="primary">LOC102205991</name>
</gene>
<dbReference type="PROSITE" id="PS00626">
    <property type="entry name" value="RCC1_2"/>
    <property type="match status" value="4"/>
</dbReference>
<feature type="region of interest" description="Disordered" evidence="22">
    <location>
        <begin position="475"/>
        <end position="498"/>
    </location>
</feature>
<keyword evidence="9" id="KW-0344">Guanine-nucleotide releasing factor</keyword>
<dbReference type="GO" id="GO:0005929">
    <property type="term" value="C:cilium"/>
    <property type="evidence" value="ECO:0007669"/>
    <property type="project" value="UniProtKB-ARBA"/>
</dbReference>
<evidence type="ECO:0000256" key="7">
    <source>
        <dbReference type="ARBA" id="ARBA00022553"/>
    </source>
</evidence>
<accession>A0A9Y6J884</accession>
<evidence type="ECO:0000256" key="8">
    <source>
        <dbReference type="ARBA" id="ARBA00022606"/>
    </source>
</evidence>
<reference evidence="25" key="1">
    <citation type="submission" date="2025-08" db="UniProtKB">
        <authorList>
            <consortium name="RefSeq"/>
        </authorList>
    </citation>
    <scope>IDENTIFICATION</scope>
</reference>
<keyword evidence="15" id="KW-0206">Cytoskeleton</keyword>
<feature type="compositionally biased region" description="Low complexity" evidence="22">
    <location>
        <begin position="554"/>
        <end position="567"/>
    </location>
</feature>
<dbReference type="SUPFAM" id="SSF50985">
    <property type="entry name" value="RCC1/BLIP-II"/>
    <property type="match status" value="1"/>
</dbReference>
<feature type="compositionally biased region" description="Polar residues" evidence="22">
    <location>
        <begin position="649"/>
        <end position="663"/>
    </location>
</feature>
<evidence type="ECO:0000256" key="16">
    <source>
        <dbReference type="ARBA" id="ARBA00023273"/>
    </source>
</evidence>
<name>A0A9Y6J884_9CICH</name>
<evidence type="ECO:0000256" key="13">
    <source>
        <dbReference type="ARBA" id="ARBA00023034"/>
    </source>
</evidence>
<feature type="repeat" description="RCC1" evidence="21">
    <location>
        <begin position="160"/>
        <end position="209"/>
    </location>
</feature>
<keyword evidence="10" id="KW-0677">Repeat</keyword>
<dbReference type="RefSeq" id="XP_013763472.1">
    <property type="nucleotide sequence ID" value="XM_013908018.1"/>
</dbReference>
<feature type="region of interest" description="Disordered" evidence="22">
    <location>
        <begin position="521"/>
        <end position="787"/>
    </location>
</feature>
<dbReference type="GO" id="GO:0005085">
    <property type="term" value="F:guanyl-nucleotide exchange factor activity"/>
    <property type="evidence" value="ECO:0007669"/>
    <property type="project" value="UniProtKB-KW"/>
</dbReference>